<comment type="caution">
    <text evidence="3">The sequence shown here is derived from an EMBL/GenBank/DDBJ whole genome shotgun (WGS) entry which is preliminary data.</text>
</comment>
<dbReference type="PANTHER" id="PTHR23132">
    <property type="entry name" value="D-ALANINE--D-ALANINE LIGASE"/>
    <property type="match status" value="1"/>
</dbReference>
<dbReference type="GO" id="GO:0008716">
    <property type="term" value="F:D-alanine-D-alanine ligase activity"/>
    <property type="evidence" value="ECO:0007669"/>
    <property type="project" value="TreeGrafter"/>
</dbReference>
<keyword evidence="4" id="KW-1185">Reference proteome</keyword>
<dbReference type="RefSeq" id="WP_099262384.1">
    <property type="nucleotide sequence ID" value="NZ_NIZW01000016.1"/>
</dbReference>
<dbReference type="InterPro" id="IPR011761">
    <property type="entry name" value="ATP-grasp"/>
</dbReference>
<dbReference type="PANTHER" id="PTHR23132:SF23">
    <property type="entry name" value="D-ALANINE--D-ALANINE LIGASE B"/>
    <property type="match status" value="1"/>
</dbReference>
<dbReference type="GO" id="GO:0005524">
    <property type="term" value="F:ATP binding"/>
    <property type="evidence" value="ECO:0007669"/>
    <property type="project" value="UniProtKB-UniRule"/>
</dbReference>
<dbReference type="SUPFAM" id="SSF56059">
    <property type="entry name" value="Glutathione synthetase ATP-binding domain-like"/>
    <property type="match status" value="1"/>
</dbReference>
<dbReference type="GeneID" id="90610260"/>
<sequence length="380" mass="41622">MRVFVGEFLCGGGMLSTPQNQIPSSLLSEGRAMWQALVTDFADWAEVVTPIDPRFGLPGIDLVADVPDAVRCVALELAETVCEQWLRLAKKCDVAILVAPETDGELARLVAAFRDADIDVLAVDEPTMQMASDKWLTAKWLTEHAIPTPLTWSNKDSSTDELKRQSSRLGSVGLTANRWVRKPRDGCGSEAIRVFDDWELACSALQDNEVAQAWIEGRPASILVVGEAKNAIAEPVICPAVWQHCQRRNDDTAADNQSAGRSTHYTGGSGPIDIELQSRGFKLAKQVLQALPASPRGFLGIDFVLGDRPEDDCVIEINPRLTTSYIGVRHLTDQNLTSIWNPSLITEQPEASFSFRTGSNQVRWATSGEVQTDRKSSSDC</sequence>
<dbReference type="OrthoDB" id="271331at2"/>
<dbReference type="InterPro" id="IPR003806">
    <property type="entry name" value="ATP-grasp_PylC-type"/>
</dbReference>
<dbReference type="InterPro" id="IPR040803">
    <property type="entry name" value="MfnD_preATP-grasp"/>
</dbReference>
<dbReference type="Gene3D" id="3.40.50.11770">
    <property type="match status" value="1"/>
</dbReference>
<dbReference type="EMBL" id="NIZW01000016">
    <property type="protein sequence ID" value="PHQ33547.1"/>
    <property type="molecule type" value="Genomic_DNA"/>
</dbReference>
<accession>A0A2G1W3D2</accession>
<keyword evidence="1" id="KW-0547">Nucleotide-binding</keyword>
<protein>
    <recommendedName>
        <fullName evidence="2">ATP-grasp domain-containing protein</fullName>
    </recommendedName>
</protein>
<dbReference type="PROSITE" id="PS50975">
    <property type="entry name" value="ATP_GRASP"/>
    <property type="match status" value="1"/>
</dbReference>
<dbReference type="InterPro" id="IPR024710">
    <property type="entry name" value="MfnD"/>
</dbReference>
<dbReference type="AlphaFoldDB" id="A0A2G1W3D2"/>
<name>A0A2G1W3D2_9BACT</name>
<dbReference type="Gene3D" id="3.30.470.20">
    <property type="entry name" value="ATP-grasp fold, B domain"/>
    <property type="match status" value="1"/>
</dbReference>
<evidence type="ECO:0000313" key="4">
    <source>
        <dbReference type="Proteomes" id="UP000225740"/>
    </source>
</evidence>
<evidence type="ECO:0000313" key="3">
    <source>
        <dbReference type="EMBL" id="PHQ33547.1"/>
    </source>
</evidence>
<feature type="domain" description="ATP-grasp" evidence="2">
    <location>
        <begin position="138"/>
        <end position="345"/>
    </location>
</feature>
<dbReference type="Proteomes" id="UP000225740">
    <property type="component" value="Unassembled WGS sequence"/>
</dbReference>
<reference evidence="3 4" key="1">
    <citation type="submission" date="2017-06" db="EMBL/GenBank/DDBJ databases">
        <title>Description of Rhodopirellula bahusiensis sp. nov.</title>
        <authorList>
            <person name="Kizina J."/>
            <person name="Harder J."/>
        </authorList>
    </citation>
    <scope>NUCLEOTIDE SEQUENCE [LARGE SCALE GENOMIC DNA]</scope>
    <source>
        <strain evidence="3 4">SWK21</strain>
    </source>
</reference>
<organism evidence="3 4">
    <name type="scientific">Rhodopirellula bahusiensis</name>
    <dbReference type="NCBI Taxonomy" id="2014065"/>
    <lineage>
        <taxon>Bacteria</taxon>
        <taxon>Pseudomonadati</taxon>
        <taxon>Planctomycetota</taxon>
        <taxon>Planctomycetia</taxon>
        <taxon>Pirellulales</taxon>
        <taxon>Pirellulaceae</taxon>
        <taxon>Rhodopirellula</taxon>
    </lineage>
</organism>
<keyword evidence="1" id="KW-0067">ATP-binding</keyword>
<gene>
    <name evidence="3" type="ORF">CEE69_19840</name>
</gene>
<dbReference type="GO" id="GO:0046872">
    <property type="term" value="F:metal ion binding"/>
    <property type="evidence" value="ECO:0007669"/>
    <property type="project" value="InterPro"/>
</dbReference>
<dbReference type="PIRSF" id="PIRSF016766">
    <property type="entry name" value="UCP016766_ATPgrasp"/>
    <property type="match status" value="1"/>
</dbReference>
<proteinExistence type="predicted"/>
<evidence type="ECO:0000256" key="1">
    <source>
        <dbReference type="PROSITE-ProRule" id="PRU00409"/>
    </source>
</evidence>
<evidence type="ECO:0000259" key="2">
    <source>
        <dbReference type="PROSITE" id="PS50975"/>
    </source>
</evidence>
<dbReference type="Pfam" id="PF18301">
    <property type="entry name" value="preATP-grasp_3"/>
    <property type="match status" value="1"/>
</dbReference>
<dbReference type="Pfam" id="PF02655">
    <property type="entry name" value="ATP-grasp_3"/>
    <property type="match status" value="1"/>
</dbReference>